<evidence type="ECO:0000313" key="2">
    <source>
        <dbReference type="EMBL" id="KAK3332231.1"/>
    </source>
</evidence>
<reference evidence="2" key="2">
    <citation type="submission" date="2023-06" db="EMBL/GenBank/DDBJ databases">
        <authorList>
            <consortium name="Lawrence Berkeley National Laboratory"/>
            <person name="Haridas S."/>
            <person name="Hensen N."/>
            <person name="Bonometti L."/>
            <person name="Westerberg I."/>
            <person name="Brannstrom I.O."/>
            <person name="Guillou S."/>
            <person name="Cros-Aarteil S."/>
            <person name="Calhoun S."/>
            <person name="Kuo A."/>
            <person name="Mondo S."/>
            <person name="Pangilinan J."/>
            <person name="Riley R."/>
            <person name="Labutti K."/>
            <person name="Andreopoulos B."/>
            <person name="Lipzen A."/>
            <person name="Chen C."/>
            <person name="Yanf M."/>
            <person name="Daum C."/>
            <person name="Ng V."/>
            <person name="Clum A."/>
            <person name="Steindorff A."/>
            <person name="Ohm R."/>
            <person name="Martin F."/>
            <person name="Silar P."/>
            <person name="Natvig D."/>
            <person name="Lalanne C."/>
            <person name="Gautier V."/>
            <person name="Ament-Velasquez S.L."/>
            <person name="Kruys A."/>
            <person name="Hutchinson M.I."/>
            <person name="Powell A.J."/>
            <person name="Barry K."/>
            <person name="Miller A.N."/>
            <person name="Grigoriev I.V."/>
            <person name="Debuchy R."/>
            <person name="Gladieux P."/>
            <person name="Thoren M.H."/>
            <person name="Johannesson H."/>
        </authorList>
    </citation>
    <scope>NUCLEOTIDE SEQUENCE</scope>
    <source>
        <strain evidence="2">SMH4131-1</strain>
    </source>
</reference>
<feature type="transmembrane region" description="Helical" evidence="1">
    <location>
        <begin position="68"/>
        <end position="89"/>
    </location>
</feature>
<keyword evidence="3" id="KW-1185">Reference proteome</keyword>
<name>A0AAE0IVU0_9PEZI</name>
<evidence type="ECO:0000313" key="3">
    <source>
        <dbReference type="Proteomes" id="UP001286456"/>
    </source>
</evidence>
<organism evidence="2 3">
    <name type="scientific">Cercophora scortea</name>
    <dbReference type="NCBI Taxonomy" id="314031"/>
    <lineage>
        <taxon>Eukaryota</taxon>
        <taxon>Fungi</taxon>
        <taxon>Dikarya</taxon>
        <taxon>Ascomycota</taxon>
        <taxon>Pezizomycotina</taxon>
        <taxon>Sordariomycetes</taxon>
        <taxon>Sordariomycetidae</taxon>
        <taxon>Sordariales</taxon>
        <taxon>Lasiosphaeriaceae</taxon>
        <taxon>Cercophora</taxon>
    </lineage>
</organism>
<comment type="caution">
    <text evidence="2">The sequence shown here is derived from an EMBL/GenBank/DDBJ whole genome shotgun (WGS) entry which is preliminary data.</text>
</comment>
<dbReference type="AlphaFoldDB" id="A0AAE0IVU0"/>
<keyword evidence="1" id="KW-1133">Transmembrane helix</keyword>
<sequence length="234" mass="26443">MEAPELGELGKALFWWNMDNISGWANDILNTTTIVTTTTAVPVEPGAIVSFFNSQSILFLEVVRRSGMGFAANIWLFFLWILQAIKTWLLNRRRGVLLVARLAVLAPVVFFRELWFNVYLSSHYIKGVSRKGGDSTATRKRQYAWWNRIWKRAKNRANGVVTGISSFVSNSFGSKGGTSRETTDALEQLIISEEETNDKKQRERSASDSNYCFSLHRCKFVAPKHPLGAPSDCQ</sequence>
<feature type="transmembrane region" description="Helical" evidence="1">
    <location>
        <begin position="96"/>
        <end position="115"/>
    </location>
</feature>
<evidence type="ECO:0000256" key="1">
    <source>
        <dbReference type="SAM" id="Phobius"/>
    </source>
</evidence>
<gene>
    <name evidence="2" type="ORF">B0T19DRAFT_98571</name>
</gene>
<keyword evidence="1" id="KW-0472">Membrane</keyword>
<proteinExistence type="predicted"/>
<protein>
    <submittedName>
        <fullName evidence="2">Uncharacterized protein</fullName>
    </submittedName>
</protein>
<accession>A0AAE0IVU0</accession>
<dbReference type="Proteomes" id="UP001286456">
    <property type="component" value="Unassembled WGS sequence"/>
</dbReference>
<dbReference type="EMBL" id="JAUEPO010000002">
    <property type="protein sequence ID" value="KAK3332231.1"/>
    <property type="molecule type" value="Genomic_DNA"/>
</dbReference>
<keyword evidence="1" id="KW-0812">Transmembrane</keyword>
<reference evidence="2" key="1">
    <citation type="journal article" date="2023" name="Mol. Phylogenet. Evol.">
        <title>Genome-scale phylogeny and comparative genomics of the fungal order Sordariales.</title>
        <authorList>
            <person name="Hensen N."/>
            <person name="Bonometti L."/>
            <person name="Westerberg I."/>
            <person name="Brannstrom I.O."/>
            <person name="Guillou S."/>
            <person name="Cros-Aarteil S."/>
            <person name="Calhoun S."/>
            <person name="Haridas S."/>
            <person name="Kuo A."/>
            <person name="Mondo S."/>
            <person name="Pangilinan J."/>
            <person name="Riley R."/>
            <person name="LaButti K."/>
            <person name="Andreopoulos B."/>
            <person name="Lipzen A."/>
            <person name="Chen C."/>
            <person name="Yan M."/>
            <person name="Daum C."/>
            <person name="Ng V."/>
            <person name="Clum A."/>
            <person name="Steindorff A."/>
            <person name="Ohm R.A."/>
            <person name="Martin F."/>
            <person name="Silar P."/>
            <person name="Natvig D.O."/>
            <person name="Lalanne C."/>
            <person name="Gautier V."/>
            <person name="Ament-Velasquez S.L."/>
            <person name="Kruys A."/>
            <person name="Hutchinson M.I."/>
            <person name="Powell A.J."/>
            <person name="Barry K."/>
            <person name="Miller A.N."/>
            <person name="Grigoriev I.V."/>
            <person name="Debuchy R."/>
            <person name="Gladieux P."/>
            <person name="Hiltunen Thoren M."/>
            <person name="Johannesson H."/>
        </authorList>
    </citation>
    <scope>NUCLEOTIDE SEQUENCE</scope>
    <source>
        <strain evidence="2">SMH4131-1</strain>
    </source>
</reference>